<evidence type="ECO:0000313" key="10">
    <source>
        <dbReference type="Proteomes" id="UP001165082"/>
    </source>
</evidence>
<dbReference type="GO" id="GO:0000159">
    <property type="term" value="C:protein phosphatase type 2A complex"/>
    <property type="evidence" value="ECO:0007669"/>
    <property type="project" value="TreeGrafter"/>
</dbReference>
<evidence type="ECO:0000256" key="7">
    <source>
        <dbReference type="RuleBase" id="RU361210"/>
    </source>
</evidence>
<dbReference type="Gene3D" id="1.20.120.1150">
    <property type="match status" value="1"/>
</dbReference>
<dbReference type="GO" id="GO:0005737">
    <property type="term" value="C:cytoplasm"/>
    <property type="evidence" value="ECO:0007669"/>
    <property type="project" value="UniProtKB-SubCell"/>
</dbReference>
<keyword evidence="6 7" id="KW-0413">Isomerase</keyword>
<name>A0A9W7FF55_9STRA</name>
<evidence type="ECO:0000256" key="8">
    <source>
        <dbReference type="SAM" id="MobiDB-lite"/>
    </source>
</evidence>
<keyword evidence="5 7" id="KW-0697">Rotamase</keyword>
<evidence type="ECO:0000313" key="9">
    <source>
        <dbReference type="EMBL" id="GMI11124.1"/>
    </source>
</evidence>
<dbReference type="GO" id="GO:0007052">
    <property type="term" value="P:mitotic spindle organization"/>
    <property type="evidence" value="ECO:0007669"/>
    <property type="project" value="TreeGrafter"/>
</dbReference>
<sequence>GGGGGGGEEGALGDVERILDLNVEPPAGGGESKSAEPGAFEPGLTSVAAFVPELRGYFNSSFGHPVRLDYGTGHESSFMVLLLSLLSLGICGPKLQVEDITNAHKPLLSSYVYSAFQSYLLVTRSIQTAYNLEPAGSHGVWGLDDYHCLPFYFGACELEGLARSGLCDPSLLLPRCVRDSLTLRDFGDDLMYVGCIRFVRELKEKAAFAEGSPMLYDISELPGWPKASKGLERLLAVRWKSMRSVSASDSLERRERCSRRVEHSRVLEARRERARRSSDWREDTPCSSAR</sequence>
<keyword evidence="4 7" id="KW-0963">Cytoplasm</keyword>
<dbReference type="Proteomes" id="UP001165082">
    <property type="component" value="Unassembled WGS sequence"/>
</dbReference>
<evidence type="ECO:0000256" key="4">
    <source>
        <dbReference type="ARBA" id="ARBA00022490"/>
    </source>
</evidence>
<dbReference type="Pfam" id="PF03095">
    <property type="entry name" value="PTPA"/>
    <property type="match status" value="1"/>
</dbReference>
<feature type="non-terminal residue" evidence="9">
    <location>
        <position position="1"/>
    </location>
</feature>
<organism evidence="9 10">
    <name type="scientific">Triparma retinervis</name>
    <dbReference type="NCBI Taxonomy" id="2557542"/>
    <lineage>
        <taxon>Eukaryota</taxon>
        <taxon>Sar</taxon>
        <taxon>Stramenopiles</taxon>
        <taxon>Ochrophyta</taxon>
        <taxon>Bolidophyceae</taxon>
        <taxon>Parmales</taxon>
        <taxon>Triparmaceae</taxon>
        <taxon>Triparma</taxon>
    </lineage>
</organism>
<dbReference type="InterPro" id="IPR004327">
    <property type="entry name" value="Phstyr_phstse_ac"/>
</dbReference>
<protein>
    <recommendedName>
        <fullName evidence="7">Serine/threonine-protein phosphatase 2A activator</fullName>
        <ecNumber evidence="7">5.2.1.8</ecNumber>
    </recommendedName>
    <alternativeName>
        <fullName evidence="7">Phosphotyrosyl phosphatase activator</fullName>
    </alternativeName>
</protein>
<evidence type="ECO:0000256" key="2">
    <source>
        <dbReference type="ARBA" id="ARBA00004496"/>
    </source>
</evidence>
<dbReference type="AlphaFoldDB" id="A0A9W7FF55"/>
<dbReference type="OrthoDB" id="16120at2759"/>
<evidence type="ECO:0000256" key="5">
    <source>
        <dbReference type="ARBA" id="ARBA00023110"/>
    </source>
</evidence>
<comment type="catalytic activity">
    <reaction evidence="1 7">
        <text>[protein]-peptidylproline (omega=180) = [protein]-peptidylproline (omega=0)</text>
        <dbReference type="Rhea" id="RHEA:16237"/>
        <dbReference type="Rhea" id="RHEA-COMP:10747"/>
        <dbReference type="Rhea" id="RHEA-COMP:10748"/>
        <dbReference type="ChEBI" id="CHEBI:83833"/>
        <dbReference type="ChEBI" id="CHEBI:83834"/>
        <dbReference type="EC" id="5.2.1.8"/>
    </reaction>
</comment>
<feature type="compositionally biased region" description="Basic and acidic residues" evidence="8">
    <location>
        <begin position="270"/>
        <end position="284"/>
    </location>
</feature>
<keyword evidence="10" id="KW-1185">Reference proteome</keyword>
<evidence type="ECO:0000256" key="6">
    <source>
        <dbReference type="ARBA" id="ARBA00023235"/>
    </source>
</evidence>
<dbReference type="PANTHER" id="PTHR10012:SF0">
    <property type="entry name" value="SERINE_THREONINE-PROTEIN PHOSPHATASE 2A ACTIVATOR"/>
    <property type="match status" value="1"/>
</dbReference>
<dbReference type="GO" id="GO:0005634">
    <property type="term" value="C:nucleus"/>
    <property type="evidence" value="ECO:0007669"/>
    <property type="project" value="TreeGrafter"/>
</dbReference>
<dbReference type="PANTHER" id="PTHR10012">
    <property type="entry name" value="SERINE/THREONINE-PROTEIN PHOSPHATASE 2A REGULATORY SUBUNIT B"/>
    <property type="match status" value="1"/>
</dbReference>
<comment type="function">
    <text evidence="7">PPIases accelerate the folding of proteins. It catalyzes the cis-trans isomerization of proline imidic peptide bonds in oligopeptides.</text>
</comment>
<dbReference type="GO" id="GO:0008160">
    <property type="term" value="F:protein tyrosine phosphatase activator activity"/>
    <property type="evidence" value="ECO:0007669"/>
    <property type="project" value="TreeGrafter"/>
</dbReference>
<dbReference type="InterPro" id="IPR037218">
    <property type="entry name" value="PTPA_sf"/>
</dbReference>
<proteinExistence type="inferred from homology"/>
<comment type="subcellular location">
    <subcellularLocation>
        <location evidence="2 7">Cytoplasm</location>
    </subcellularLocation>
</comment>
<comment type="caution">
    <text evidence="9">The sequence shown here is derived from an EMBL/GenBank/DDBJ whole genome shotgun (WGS) entry which is preliminary data.</text>
</comment>
<dbReference type="SUPFAM" id="SSF140984">
    <property type="entry name" value="PTPA-like"/>
    <property type="match status" value="1"/>
</dbReference>
<evidence type="ECO:0000256" key="3">
    <source>
        <dbReference type="ARBA" id="ARBA00011019"/>
    </source>
</evidence>
<evidence type="ECO:0000256" key="1">
    <source>
        <dbReference type="ARBA" id="ARBA00000971"/>
    </source>
</evidence>
<reference evidence="9" key="1">
    <citation type="submission" date="2022-07" db="EMBL/GenBank/DDBJ databases">
        <title>Genome analysis of Parmales, a sister group of diatoms, reveals the evolutionary specialization of diatoms from phago-mixotrophs to photoautotrophs.</title>
        <authorList>
            <person name="Ban H."/>
            <person name="Sato S."/>
            <person name="Yoshikawa S."/>
            <person name="Kazumasa Y."/>
            <person name="Nakamura Y."/>
            <person name="Ichinomiya M."/>
            <person name="Saitoh K."/>
            <person name="Sato N."/>
            <person name="Blanc-Mathieu R."/>
            <person name="Endo H."/>
            <person name="Kuwata A."/>
            <person name="Ogata H."/>
        </authorList>
    </citation>
    <scope>NUCLEOTIDE SEQUENCE</scope>
</reference>
<dbReference type="EMBL" id="BRXZ01000408">
    <property type="protein sequence ID" value="GMI11124.1"/>
    <property type="molecule type" value="Genomic_DNA"/>
</dbReference>
<feature type="region of interest" description="Disordered" evidence="8">
    <location>
        <begin position="270"/>
        <end position="290"/>
    </location>
</feature>
<comment type="similarity">
    <text evidence="3 7">Belongs to the PTPA-type PPIase family.</text>
</comment>
<accession>A0A9W7FF55</accession>
<gene>
    <name evidence="9" type="ORF">TrRE_jg4084</name>
</gene>
<dbReference type="InterPro" id="IPR043170">
    <property type="entry name" value="PTPA_C_lid"/>
</dbReference>
<dbReference type="EC" id="5.2.1.8" evidence="7"/>
<dbReference type="GO" id="GO:0003755">
    <property type="term" value="F:peptidyl-prolyl cis-trans isomerase activity"/>
    <property type="evidence" value="ECO:0007669"/>
    <property type="project" value="UniProtKB-KW"/>
</dbReference>